<dbReference type="CDD" id="cd01846">
    <property type="entry name" value="fatty_acyltransferase_like"/>
    <property type="match status" value="1"/>
</dbReference>
<feature type="chain" id="PRO_5015628615" evidence="2">
    <location>
        <begin position="22"/>
        <end position="411"/>
    </location>
</feature>
<evidence type="ECO:0000256" key="2">
    <source>
        <dbReference type="SAM" id="SignalP"/>
    </source>
</evidence>
<sequence length="411" mass="44086">MLLNRPFWVAIALCLSSNVEAACNHDNCLRAFIRSSAAASSFCATYTPGSSTPTRTTGLPRFVSACQDSPARISSACACLATPTPTTATSSPTTSVTAKATCAATQYWPGWENIKYAFVFGDSYSSTEFNETGVQPSPTNPLGNPTYPGFTSANGPNWVDFLTTKHNASLLLTYDIAWSGATMDSALVAPYIPTVSSIAEQVENLWFPNYASKPASAPWSSDDTLFAVFDGINDVGNSWAQGVPATTTLNAEIFNVYHGLVDELYYAGARNFAFLNVPPVDRAPLTSEKGPESQAEEKADILDWNTLLAGMAQDLKSMFPDINVFAVDASLLFTQVLDNPASNPITAGYLNTTGYCDAYANGTPTEDYFDPTCGIPVNQYFWLNNLHPTYPMQDVLAQGVAAQLEAGPNVC</sequence>
<dbReference type="InterPro" id="IPR036514">
    <property type="entry name" value="SGNH_hydro_sf"/>
</dbReference>
<keyword evidence="1" id="KW-0378">Hydrolase</keyword>
<dbReference type="Gene3D" id="3.40.50.1110">
    <property type="entry name" value="SGNH hydrolase"/>
    <property type="match status" value="1"/>
</dbReference>
<dbReference type="OrthoDB" id="1600564at2759"/>
<feature type="signal peptide" evidence="2">
    <location>
        <begin position="1"/>
        <end position="21"/>
    </location>
</feature>
<name>A0A2T3AYD8_AMORE</name>
<accession>A0A2T3AYD8</accession>
<dbReference type="STRING" id="857342.A0A2T3AYD8"/>
<dbReference type="InParanoid" id="A0A2T3AYD8"/>
<dbReference type="PANTHER" id="PTHR45648">
    <property type="entry name" value="GDSL LIPASE/ACYLHYDROLASE FAMILY PROTEIN (AFU_ORTHOLOGUE AFUA_4G14700)"/>
    <property type="match status" value="1"/>
</dbReference>
<protein>
    <submittedName>
        <fullName evidence="3">Carbohydrate esterase family 16 protein</fullName>
    </submittedName>
</protein>
<dbReference type="AlphaFoldDB" id="A0A2T3AYD8"/>
<dbReference type="InterPro" id="IPR051058">
    <property type="entry name" value="GDSL_Est/Lipase"/>
</dbReference>
<dbReference type="EMBL" id="KZ679013">
    <property type="protein sequence ID" value="PSS15084.1"/>
    <property type="molecule type" value="Genomic_DNA"/>
</dbReference>
<organism evidence="3 4">
    <name type="scientific">Amorphotheca resinae ATCC 22711</name>
    <dbReference type="NCBI Taxonomy" id="857342"/>
    <lineage>
        <taxon>Eukaryota</taxon>
        <taxon>Fungi</taxon>
        <taxon>Dikarya</taxon>
        <taxon>Ascomycota</taxon>
        <taxon>Pezizomycotina</taxon>
        <taxon>Leotiomycetes</taxon>
        <taxon>Helotiales</taxon>
        <taxon>Amorphothecaceae</taxon>
        <taxon>Amorphotheca</taxon>
    </lineage>
</organism>
<evidence type="ECO:0000313" key="4">
    <source>
        <dbReference type="Proteomes" id="UP000241818"/>
    </source>
</evidence>
<dbReference type="GeneID" id="36570849"/>
<dbReference type="InterPro" id="IPR001087">
    <property type="entry name" value="GDSL"/>
</dbReference>
<evidence type="ECO:0000313" key="3">
    <source>
        <dbReference type="EMBL" id="PSS15084.1"/>
    </source>
</evidence>
<dbReference type="SUPFAM" id="SSF52266">
    <property type="entry name" value="SGNH hydrolase"/>
    <property type="match status" value="1"/>
</dbReference>
<dbReference type="RefSeq" id="XP_024719683.1">
    <property type="nucleotide sequence ID" value="XM_024862768.1"/>
</dbReference>
<dbReference type="GO" id="GO:0016788">
    <property type="term" value="F:hydrolase activity, acting on ester bonds"/>
    <property type="evidence" value="ECO:0007669"/>
    <property type="project" value="InterPro"/>
</dbReference>
<evidence type="ECO:0000256" key="1">
    <source>
        <dbReference type="ARBA" id="ARBA00022801"/>
    </source>
</evidence>
<gene>
    <name evidence="3" type="ORF">M430DRAFT_142480</name>
</gene>
<dbReference type="Proteomes" id="UP000241818">
    <property type="component" value="Unassembled WGS sequence"/>
</dbReference>
<dbReference type="Pfam" id="PF00657">
    <property type="entry name" value="Lipase_GDSL"/>
    <property type="match status" value="1"/>
</dbReference>
<dbReference type="PANTHER" id="PTHR45648:SF22">
    <property type="entry name" value="GDSL LIPASE_ACYLHYDROLASE FAMILY PROTEIN (AFU_ORTHOLOGUE AFUA_4G14700)"/>
    <property type="match status" value="1"/>
</dbReference>
<reference evidence="3 4" key="1">
    <citation type="journal article" date="2018" name="New Phytol.">
        <title>Comparative genomics and transcriptomics depict ericoid mycorrhizal fungi as versatile saprotrophs and plant mutualists.</title>
        <authorList>
            <person name="Martino E."/>
            <person name="Morin E."/>
            <person name="Grelet G.A."/>
            <person name="Kuo A."/>
            <person name="Kohler A."/>
            <person name="Daghino S."/>
            <person name="Barry K.W."/>
            <person name="Cichocki N."/>
            <person name="Clum A."/>
            <person name="Dockter R.B."/>
            <person name="Hainaut M."/>
            <person name="Kuo R.C."/>
            <person name="LaButti K."/>
            <person name="Lindahl B.D."/>
            <person name="Lindquist E.A."/>
            <person name="Lipzen A."/>
            <person name="Khouja H.R."/>
            <person name="Magnuson J."/>
            <person name="Murat C."/>
            <person name="Ohm R.A."/>
            <person name="Singer S.W."/>
            <person name="Spatafora J.W."/>
            <person name="Wang M."/>
            <person name="Veneault-Fourrey C."/>
            <person name="Henrissat B."/>
            <person name="Grigoriev I.V."/>
            <person name="Martin F.M."/>
            <person name="Perotto S."/>
        </authorList>
    </citation>
    <scope>NUCLEOTIDE SEQUENCE [LARGE SCALE GENOMIC DNA]</scope>
    <source>
        <strain evidence="3 4">ATCC 22711</strain>
    </source>
</reference>
<keyword evidence="2" id="KW-0732">Signal</keyword>
<proteinExistence type="predicted"/>
<keyword evidence="4" id="KW-1185">Reference proteome</keyword>